<organism evidence="1 2">
    <name type="scientific">Peribacillus simplex</name>
    <dbReference type="NCBI Taxonomy" id="1478"/>
    <lineage>
        <taxon>Bacteria</taxon>
        <taxon>Bacillati</taxon>
        <taxon>Bacillota</taxon>
        <taxon>Bacilli</taxon>
        <taxon>Bacillales</taxon>
        <taxon>Bacillaceae</taxon>
        <taxon>Peribacillus</taxon>
    </lineage>
</organism>
<proteinExistence type="predicted"/>
<dbReference type="RefSeq" id="WP_230303191.1">
    <property type="nucleotide sequence ID" value="NZ_CAKKMG010000069.1"/>
</dbReference>
<evidence type="ECO:0008006" key="3">
    <source>
        <dbReference type="Google" id="ProtNLM"/>
    </source>
</evidence>
<name>A0AA90SYS0_9BACI</name>
<comment type="caution">
    <text evidence="1">The sequence shown here is derived from an EMBL/GenBank/DDBJ whole genome shotgun (WGS) entry which is preliminary data.</text>
</comment>
<sequence length="55" mass="6414">MLQRILHHSHPSVTLLYIGITEEETNEVLKTLVFFTEVLFQTEFASGVIDRLFHI</sequence>
<dbReference type="Proteomes" id="UP001178277">
    <property type="component" value="Unassembled WGS sequence"/>
</dbReference>
<gene>
    <name evidence="1" type="ORF">Q8G35_26765</name>
</gene>
<protein>
    <recommendedName>
        <fullName evidence="3">Integrase</fullName>
    </recommendedName>
</protein>
<dbReference type="EMBL" id="JAUUTP010000054">
    <property type="protein sequence ID" value="MDP1421861.1"/>
    <property type="molecule type" value="Genomic_DNA"/>
</dbReference>
<reference evidence="1" key="1">
    <citation type="submission" date="2023-07" db="EMBL/GenBank/DDBJ databases">
        <title>Murine gut Bacillus species.</title>
        <authorList>
            <person name="Gutman E."/>
            <person name="Hashuel R."/>
            <person name="Litvak Y."/>
        </authorList>
    </citation>
    <scope>NUCLEOTIDE SEQUENCE</scope>
    <source>
        <strain evidence="1">RU283</strain>
    </source>
</reference>
<dbReference type="AlphaFoldDB" id="A0AA90SYS0"/>
<evidence type="ECO:0000313" key="2">
    <source>
        <dbReference type="Proteomes" id="UP001178277"/>
    </source>
</evidence>
<evidence type="ECO:0000313" key="1">
    <source>
        <dbReference type="EMBL" id="MDP1421861.1"/>
    </source>
</evidence>
<accession>A0AA90SYS0</accession>